<dbReference type="EMBL" id="CP049218">
    <property type="protein sequence ID" value="QTG16665.1"/>
    <property type="molecule type" value="Genomic_DNA"/>
</dbReference>
<keyword evidence="1" id="KW-0808">Transferase</keyword>
<dbReference type="GO" id="GO:0016779">
    <property type="term" value="F:nucleotidyltransferase activity"/>
    <property type="evidence" value="ECO:0007669"/>
    <property type="project" value="UniProtKB-KW"/>
</dbReference>
<accession>A0AAJ4TD16</accession>
<reference evidence="5" key="1">
    <citation type="submission" date="2020-02" db="EMBL/GenBank/DDBJ databases">
        <title>Unexpected conservation and global transmission of agrobacterial virulence plasmids.</title>
        <authorList>
            <person name="Weisberg A.J."/>
            <person name="Davis E.W. II"/>
            <person name="Tabima J.R."/>
            <person name="Belcher M.S."/>
            <person name="Miller M."/>
            <person name="Kuo C.-H."/>
            <person name="Loper J.E."/>
            <person name="Grunwald N.J."/>
            <person name="Putnam M.L."/>
            <person name="Chang J.H."/>
        </authorList>
    </citation>
    <scope>NUCLEOTIDE SEQUENCE</scope>
    <source>
        <strain evidence="5">Q15/94</strain>
        <plasmid evidence="5">pQ15_94_1</plasmid>
    </source>
</reference>
<dbReference type="RefSeq" id="WP_333722361.1">
    <property type="nucleotide sequence ID" value="NZ_CP049218.1"/>
</dbReference>
<evidence type="ECO:0000259" key="4">
    <source>
        <dbReference type="Pfam" id="PF20866"/>
    </source>
</evidence>
<name>A0AAJ4TD16_AGRTU</name>
<evidence type="ECO:0000259" key="3">
    <source>
        <dbReference type="Pfam" id="PF10620"/>
    </source>
</evidence>
<evidence type="ECO:0000313" key="5">
    <source>
        <dbReference type="EMBL" id="QTG16665.1"/>
    </source>
</evidence>
<sequence length="209" mass="22931">MNFDRHQLVYLYPASWSALFETHGDTRDLAELADWAMLGRPLIARRRLCNDSKDSLPLGLPLPPSLGKKRLSFVAPLEAVASTASPPRIADVINAAPVTWRPALEALLEVEPNTRCFGSLAWQFLTDLPYLSETSDIDLLWYASTLGDVDRIVAAIKTIDAASMVTLDGEIVTPGGLAIQWREWASGAHEVLAKSSDGNRLVARDMVFS</sequence>
<organism evidence="5 6">
    <name type="scientific">Agrobacterium tumefaciens</name>
    <dbReference type="NCBI Taxonomy" id="358"/>
    <lineage>
        <taxon>Bacteria</taxon>
        <taxon>Pseudomonadati</taxon>
        <taxon>Pseudomonadota</taxon>
        <taxon>Alphaproteobacteria</taxon>
        <taxon>Hyphomicrobiales</taxon>
        <taxon>Rhizobiaceae</taxon>
        <taxon>Rhizobium/Agrobacterium group</taxon>
        <taxon>Agrobacterium</taxon>
        <taxon>Agrobacterium tumefaciens complex</taxon>
    </lineage>
</organism>
<gene>
    <name evidence="5" type="primary">mdcG</name>
    <name evidence="5" type="ORF">G6M86_25585</name>
</gene>
<feature type="domain" description="Phosphoribosyl-dephospho-CoA transferase MdcG N-terminal" evidence="4">
    <location>
        <begin position="5"/>
        <end position="86"/>
    </location>
</feature>
<dbReference type="AlphaFoldDB" id="A0AAJ4TD16"/>
<evidence type="ECO:0000256" key="1">
    <source>
        <dbReference type="ARBA" id="ARBA00022679"/>
    </source>
</evidence>
<keyword evidence="2" id="KW-0548">Nucleotidyltransferase</keyword>
<dbReference type="InterPro" id="IPR049180">
    <property type="entry name" value="MdcG_C"/>
</dbReference>
<dbReference type="Proteomes" id="UP000663946">
    <property type="component" value="Plasmid pQ15_94_1"/>
</dbReference>
<evidence type="ECO:0000256" key="2">
    <source>
        <dbReference type="ARBA" id="ARBA00022695"/>
    </source>
</evidence>
<geneLocation type="plasmid" evidence="5 6">
    <name>pQ15_94_1</name>
</geneLocation>
<dbReference type="NCBIfam" id="TIGR03135">
    <property type="entry name" value="malonate_mdcG"/>
    <property type="match status" value="1"/>
</dbReference>
<dbReference type="Pfam" id="PF10620">
    <property type="entry name" value="MdcG"/>
    <property type="match status" value="1"/>
</dbReference>
<proteinExistence type="predicted"/>
<keyword evidence="5" id="KW-0614">Plasmid</keyword>
<evidence type="ECO:0000313" key="6">
    <source>
        <dbReference type="Proteomes" id="UP000663946"/>
    </source>
</evidence>
<protein>
    <submittedName>
        <fullName evidence="5">Malonate decarboxylase holo-[acyl-carrier-protein] synthase</fullName>
    </submittedName>
</protein>
<dbReference type="Pfam" id="PF20866">
    <property type="entry name" value="MdcG_N"/>
    <property type="match status" value="1"/>
</dbReference>
<feature type="domain" description="Phosphoribosyl-dephospho-CoA transferase MdcG C-terminal" evidence="3">
    <location>
        <begin position="89"/>
        <end position="204"/>
    </location>
</feature>
<dbReference type="InterPro" id="IPR017557">
    <property type="entry name" value="Holo-ACP_synthase"/>
</dbReference>
<dbReference type="InterPro" id="IPR048903">
    <property type="entry name" value="MdcG_N"/>
</dbReference>